<dbReference type="AlphaFoldDB" id="A0A0V8JIJ0"/>
<dbReference type="EMBL" id="LNQP01000061">
    <property type="protein sequence ID" value="KSU86882.1"/>
    <property type="molecule type" value="Genomic_DNA"/>
</dbReference>
<dbReference type="PANTHER" id="PTHR21600:SF35">
    <property type="entry name" value="PSEUDOURIDINE SYNTHASE"/>
    <property type="match status" value="1"/>
</dbReference>
<dbReference type="InterPro" id="IPR006224">
    <property type="entry name" value="PsdUridine_synth_RluA-like_CS"/>
</dbReference>
<keyword evidence="3 6" id="KW-0413">Isomerase</keyword>
<dbReference type="EC" id="5.4.99.-" evidence="6"/>
<dbReference type="GO" id="GO:0000455">
    <property type="term" value="P:enzyme-directed rRNA pseudouridine synthesis"/>
    <property type="evidence" value="ECO:0007669"/>
    <property type="project" value="TreeGrafter"/>
</dbReference>
<dbReference type="GO" id="GO:0140098">
    <property type="term" value="F:catalytic activity, acting on RNA"/>
    <property type="evidence" value="ECO:0007669"/>
    <property type="project" value="UniProtKB-ARBA"/>
</dbReference>
<evidence type="ECO:0000256" key="3">
    <source>
        <dbReference type="ARBA" id="ARBA00023235"/>
    </source>
</evidence>
<dbReference type="InterPro" id="IPR006225">
    <property type="entry name" value="PsdUridine_synth_RluC/D"/>
</dbReference>
<dbReference type="Gene3D" id="3.30.2350.10">
    <property type="entry name" value="Pseudouridine synthase"/>
    <property type="match status" value="1"/>
</dbReference>
<accession>A0A0V8JIJ0</accession>
<dbReference type="InterPro" id="IPR050188">
    <property type="entry name" value="RluA_PseudoU_synthase"/>
</dbReference>
<sequence length="300" mass="34354">MHKLFTLSWHVTDSFSGSLLRDFLKRHHISRAALTDIKFKGGCIEVNGEKVNVRHILTIGDFVKVTFPPEYPSENLHKSPLPLDVIYEDDYLLVINKSAGMPSIPTREHLNDSLSNALLFYYEQNGIASTVHLVNRLDRDTSGLLVVAKYRHVHFLFSQAQEQRAIKRTYRALVHGTLSKKEGVIDAPIGRKNDSIIERMVRSDGQHAVTHYKVIQEYDGFSEVDLKLDTGRTHQIRVHMEYLGSPLLGDSLYGGNREKISRQALHSYKLTFFHPILQRELAFQSPLPEDMQRLVQQNRG</sequence>
<dbReference type="InterPro" id="IPR020103">
    <property type="entry name" value="PsdUridine_synth_cat_dom_sf"/>
</dbReference>
<comment type="catalytic activity">
    <reaction evidence="1 6">
        <text>a uridine in RNA = a pseudouridine in RNA</text>
        <dbReference type="Rhea" id="RHEA:48348"/>
        <dbReference type="Rhea" id="RHEA-COMP:12068"/>
        <dbReference type="Rhea" id="RHEA-COMP:12069"/>
        <dbReference type="ChEBI" id="CHEBI:65314"/>
        <dbReference type="ChEBI" id="CHEBI:65315"/>
    </reaction>
</comment>
<dbReference type="PROSITE" id="PS50889">
    <property type="entry name" value="S4"/>
    <property type="match status" value="1"/>
</dbReference>
<comment type="function">
    <text evidence="6">Responsible for synthesis of pseudouridine from uracil.</text>
</comment>
<gene>
    <name evidence="8" type="ORF">AS180_16060</name>
</gene>
<dbReference type="FunFam" id="3.30.2350.10:FF:000005">
    <property type="entry name" value="Pseudouridine synthase"/>
    <property type="match status" value="1"/>
</dbReference>
<dbReference type="NCBIfam" id="TIGR00005">
    <property type="entry name" value="rluA_subfam"/>
    <property type="match status" value="1"/>
</dbReference>
<reference evidence="8 9" key="1">
    <citation type="submission" date="2015-11" db="EMBL/GenBank/DDBJ databases">
        <title>Bacillus caseinolyticus sp nov.</title>
        <authorList>
            <person name="Dastager S.G."/>
            <person name="Mawlankar R."/>
        </authorList>
    </citation>
    <scope>NUCLEOTIDE SEQUENCE [LARGE SCALE GENOMIC DNA]</scope>
    <source>
        <strain evidence="8 9">SGD-V-76</strain>
    </source>
</reference>
<proteinExistence type="inferred from homology"/>
<evidence type="ECO:0000256" key="4">
    <source>
        <dbReference type="PIRSR" id="PIRSR606225-1"/>
    </source>
</evidence>
<dbReference type="SUPFAM" id="SSF55120">
    <property type="entry name" value="Pseudouridine synthase"/>
    <property type="match status" value="1"/>
</dbReference>
<dbReference type="GO" id="GO:0009982">
    <property type="term" value="F:pseudouridine synthase activity"/>
    <property type="evidence" value="ECO:0007669"/>
    <property type="project" value="InterPro"/>
</dbReference>
<dbReference type="GO" id="GO:0003723">
    <property type="term" value="F:RNA binding"/>
    <property type="evidence" value="ECO:0007669"/>
    <property type="project" value="UniProtKB-KW"/>
</dbReference>
<comment type="caution">
    <text evidence="8">The sequence shown here is derived from an EMBL/GenBank/DDBJ whole genome shotgun (WGS) entry which is preliminary data.</text>
</comment>
<comment type="similarity">
    <text evidence="2 6">Belongs to the pseudouridine synthase RluA family.</text>
</comment>
<evidence type="ECO:0000256" key="1">
    <source>
        <dbReference type="ARBA" id="ARBA00000073"/>
    </source>
</evidence>
<dbReference type="Pfam" id="PF00849">
    <property type="entry name" value="PseudoU_synth_2"/>
    <property type="match status" value="1"/>
</dbReference>
<keyword evidence="5" id="KW-0694">RNA-binding</keyword>
<evidence type="ECO:0000313" key="8">
    <source>
        <dbReference type="EMBL" id="KSU86882.1"/>
    </source>
</evidence>
<dbReference type="PANTHER" id="PTHR21600">
    <property type="entry name" value="MITOCHONDRIAL RNA PSEUDOURIDINE SYNTHASE"/>
    <property type="match status" value="1"/>
</dbReference>
<dbReference type="PROSITE" id="PS01129">
    <property type="entry name" value="PSI_RLU"/>
    <property type="match status" value="1"/>
</dbReference>
<evidence type="ECO:0000313" key="9">
    <source>
        <dbReference type="Proteomes" id="UP000053681"/>
    </source>
</evidence>
<feature type="active site" evidence="4">
    <location>
        <position position="138"/>
    </location>
</feature>
<protein>
    <recommendedName>
        <fullName evidence="6">Pseudouridine synthase</fullName>
        <ecNumber evidence="6">5.4.99.-</ecNumber>
    </recommendedName>
</protein>
<dbReference type="Proteomes" id="UP000053681">
    <property type="component" value="Unassembled WGS sequence"/>
</dbReference>
<evidence type="ECO:0000256" key="6">
    <source>
        <dbReference type="RuleBase" id="RU362028"/>
    </source>
</evidence>
<feature type="domain" description="Pseudouridine synthase RsuA/RluA-like" evidence="7">
    <location>
        <begin position="91"/>
        <end position="241"/>
    </location>
</feature>
<evidence type="ECO:0000259" key="7">
    <source>
        <dbReference type="Pfam" id="PF00849"/>
    </source>
</evidence>
<evidence type="ECO:0000256" key="2">
    <source>
        <dbReference type="ARBA" id="ARBA00010876"/>
    </source>
</evidence>
<keyword evidence="9" id="KW-1185">Reference proteome</keyword>
<name>A0A0V8JIJ0_9BACI</name>
<dbReference type="InterPro" id="IPR006145">
    <property type="entry name" value="PsdUridine_synth_RsuA/RluA"/>
</dbReference>
<evidence type="ECO:0000256" key="5">
    <source>
        <dbReference type="PROSITE-ProRule" id="PRU00182"/>
    </source>
</evidence>
<dbReference type="RefSeq" id="WP_025908131.1">
    <property type="nucleotide sequence ID" value="NZ_KQ758676.1"/>
</dbReference>
<organism evidence="8 9">
    <name type="scientific">Priestia veravalensis</name>
    <dbReference type="NCBI Taxonomy" id="1414648"/>
    <lineage>
        <taxon>Bacteria</taxon>
        <taxon>Bacillati</taxon>
        <taxon>Bacillota</taxon>
        <taxon>Bacilli</taxon>
        <taxon>Bacillales</taxon>
        <taxon>Bacillaceae</taxon>
        <taxon>Priestia</taxon>
    </lineage>
</organism>
<dbReference type="CDD" id="cd02869">
    <property type="entry name" value="PseudoU_synth_RluA_like"/>
    <property type="match status" value="1"/>
</dbReference>